<dbReference type="GO" id="GO:0016705">
    <property type="term" value="F:oxidoreductase activity, acting on paired donors, with incorporation or reduction of molecular oxygen"/>
    <property type="evidence" value="ECO:0007669"/>
    <property type="project" value="InterPro"/>
</dbReference>
<accession>A0A0D2HSI3</accession>
<dbReference type="HOGENOM" id="CLU_001570_14_11_1"/>
<evidence type="ECO:0000313" key="11">
    <source>
        <dbReference type="EMBL" id="KIW93840.1"/>
    </source>
</evidence>
<dbReference type="Pfam" id="PF00067">
    <property type="entry name" value="p450"/>
    <property type="match status" value="1"/>
</dbReference>
<dbReference type="VEuPathDB" id="FungiDB:Z519_05155"/>
<keyword evidence="12" id="KW-1185">Reference proteome</keyword>
<dbReference type="AlphaFoldDB" id="A0A0D2HSI3"/>
<keyword evidence="3 8" id="KW-0349">Heme</keyword>
<dbReference type="GeneID" id="27698083"/>
<dbReference type="InterPro" id="IPR017972">
    <property type="entry name" value="Cyt_P450_CS"/>
</dbReference>
<evidence type="ECO:0000256" key="3">
    <source>
        <dbReference type="ARBA" id="ARBA00022617"/>
    </source>
</evidence>
<gene>
    <name evidence="11" type="ORF">Z519_05155</name>
</gene>
<proteinExistence type="inferred from homology"/>
<dbReference type="PANTHER" id="PTHR24305">
    <property type="entry name" value="CYTOCHROME P450"/>
    <property type="match status" value="1"/>
</dbReference>
<organism evidence="11 12">
    <name type="scientific">Cladophialophora bantiana (strain ATCC 10958 / CBS 173.52 / CDC B-1940 / NIH 8579)</name>
    <name type="common">Xylohypha bantiana</name>
    <dbReference type="NCBI Taxonomy" id="1442370"/>
    <lineage>
        <taxon>Eukaryota</taxon>
        <taxon>Fungi</taxon>
        <taxon>Dikarya</taxon>
        <taxon>Ascomycota</taxon>
        <taxon>Pezizomycotina</taxon>
        <taxon>Eurotiomycetes</taxon>
        <taxon>Chaetothyriomycetidae</taxon>
        <taxon>Chaetothyriales</taxon>
        <taxon>Herpotrichiellaceae</taxon>
        <taxon>Cladophialophora</taxon>
    </lineage>
</organism>
<evidence type="ECO:0008006" key="13">
    <source>
        <dbReference type="Google" id="ProtNLM"/>
    </source>
</evidence>
<feature type="transmembrane region" description="Helical" evidence="10">
    <location>
        <begin position="233"/>
        <end position="252"/>
    </location>
</feature>
<dbReference type="SUPFAM" id="SSF48264">
    <property type="entry name" value="Cytochrome P450"/>
    <property type="match status" value="1"/>
</dbReference>
<keyword evidence="10" id="KW-0812">Transmembrane</keyword>
<dbReference type="PRINTS" id="PR00463">
    <property type="entry name" value="EP450I"/>
</dbReference>
<sequence>MAFFDFLLRGLGQALAATPAVILGAISLYLTYLFSPGIYNIYFHPLSKFPGPKLAGATELFAVFHFVRGQQLKFSEKLHTKYGEVVRTRPNELSFISDHAWKDIYMHRQGHKQMQKAGIPVSQNKAYAITIAPDDVHARQRRLLSHAFSERALREQEPLIQEYVNLLISNMREDAKEGREVDMVQNFNLATFDIISDLSFGKSFGGLRIRTAHPWIKAFFDIATTGTVMTQLVLLKIPIISILAGVLVLPMLRKRLGIMSYTKDKIEKRINQETNRPDFMSYVLRHNDENGMSREEIQETFNVLMIAGSETTATSLAGCTYLLQKHPRVRQKLQAEIRDTFLDDKEITMLSVSHLTYLDAVIGESLRIYPPVPIALSRMTPPEGAAICGHWVPGNVSVGIPQFAAYTSPFNFVEPNSFAPERMLHEHAAKFDKDRKAVLQPFSTGPRNCIGKNLAIAEIKLILARIIFNFDLELVDKKSNWFNQEVYSLWRKHPLMVRVKDVRV</sequence>
<evidence type="ECO:0000313" key="12">
    <source>
        <dbReference type="Proteomes" id="UP000053789"/>
    </source>
</evidence>
<comment type="cofactor">
    <cofactor evidence="1 8">
        <name>heme</name>
        <dbReference type="ChEBI" id="CHEBI:30413"/>
    </cofactor>
</comment>
<keyword evidence="5 9" id="KW-0560">Oxidoreductase</keyword>
<dbReference type="InterPro" id="IPR002401">
    <property type="entry name" value="Cyt_P450_E_grp-I"/>
</dbReference>
<dbReference type="Proteomes" id="UP000053789">
    <property type="component" value="Unassembled WGS sequence"/>
</dbReference>
<dbReference type="OrthoDB" id="1470350at2759"/>
<dbReference type="InterPro" id="IPR036396">
    <property type="entry name" value="Cyt_P450_sf"/>
</dbReference>
<keyword evidence="7 9" id="KW-0503">Monooxygenase</keyword>
<dbReference type="PROSITE" id="PS00086">
    <property type="entry name" value="CYTOCHROME_P450"/>
    <property type="match status" value="1"/>
</dbReference>
<evidence type="ECO:0000256" key="8">
    <source>
        <dbReference type="PIRSR" id="PIRSR602401-1"/>
    </source>
</evidence>
<dbReference type="GO" id="GO:0005506">
    <property type="term" value="F:iron ion binding"/>
    <property type="evidence" value="ECO:0007669"/>
    <property type="project" value="InterPro"/>
</dbReference>
<keyword evidence="10" id="KW-0472">Membrane</keyword>
<keyword evidence="10" id="KW-1133">Transmembrane helix</keyword>
<dbReference type="Gene3D" id="1.10.630.10">
    <property type="entry name" value="Cytochrome P450"/>
    <property type="match status" value="1"/>
</dbReference>
<evidence type="ECO:0000256" key="4">
    <source>
        <dbReference type="ARBA" id="ARBA00022723"/>
    </source>
</evidence>
<reference evidence="11" key="1">
    <citation type="submission" date="2015-01" db="EMBL/GenBank/DDBJ databases">
        <title>The Genome Sequence of Cladophialophora bantiana CBS 173.52.</title>
        <authorList>
            <consortium name="The Broad Institute Genomics Platform"/>
            <person name="Cuomo C."/>
            <person name="de Hoog S."/>
            <person name="Gorbushina A."/>
            <person name="Stielow B."/>
            <person name="Teixiera M."/>
            <person name="Abouelleil A."/>
            <person name="Chapman S.B."/>
            <person name="Priest M."/>
            <person name="Young S.K."/>
            <person name="Wortman J."/>
            <person name="Nusbaum C."/>
            <person name="Birren B."/>
        </authorList>
    </citation>
    <scope>NUCLEOTIDE SEQUENCE [LARGE SCALE GENOMIC DNA]</scope>
    <source>
        <strain evidence="11">CBS 173.52</strain>
    </source>
</reference>
<evidence type="ECO:0000256" key="10">
    <source>
        <dbReference type="SAM" id="Phobius"/>
    </source>
</evidence>
<dbReference type="CDD" id="cd11058">
    <property type="entry name" value="CYP60B-like"/>
    <property type="match status" value="1"/>
</dbReference>
<evidence type="ECO:0000256" key="9">
    <source>
        <dbReference type="RuleBase" id="RU000461"/>
    </source>
</evidence>
<dbReference type="PRINTS" id="PR00385">
    <property type="entry name" value="P450"/>
</dbReference>
<evidence type="ECO:0000256" key="2">
    <source>
        <dbReference type="ARBA" id="ARBA00010617"/>
    </source>
</evidence>
<feature type="binding site" description="axial binding residue" evidence="8">
    <location>
        <position position="449"/>
    </location>
    <ligand>
        <name>heme</name>
        <dbReference type="ChEBI" id="CHEBI:30413"/>
    </ligand>
    <ligandPart>
        <name>Fe</name>
        <dbReference type="ChEBI" id="CHEBI:18248"/>
    </ligandPart>
</feature>
<keyword evidence="4 8" id="KW-0479">Metal-binding</keyword>
<dbReference type="InterPro" id="IPR001128">
    <property type="entry name" value="Cyt_P450"/>
</dbReference>
<dbReference type="PANTHER" id="PTHR24305:SF210">
    <property type="entry name" value="CYTOCHROME P450 MONOOXYGENASE ASQL-RELATED"/>
    <property type="match status" value="1"/>
</dbReference>
<dbReference type="GO" id="GO:0004497">
    <property type="term" value="F:monooxygenase activity"/>
    <property type="evidence" value="ECO:0007669"/>
    <property type="project" value="UniProtKB-KW"/>
</dbReference>
<feature type="transmembrane region" description="Helical" evidence="10">
    <location>
        <begin position="20"/>
        <end position="43"/>
    </location>
</feature>
<protein>
    <recommendedName>
        <fullName evidence="13">Cytochrome P450</fullName>
    </recommendedName>
</protein>
<dbReference type="RefSeq" id="XP_016620509.1">
    <property type="nucleotide sequence ID" value="XM_016762896.1"/>
</dbReference>
<dbReference type="EMBL" id="KN846986">
    <property type="protein sequence ID" value="KIW93840.1"/>
    <property type="molecule type" value="Genomic_DNA"/>
</dbReference>
<evidence type="ECO:0000256" key="6">
    <source>
        <dbReference type="ARBA" id="ARBA00023004"/>
    </source>
</evidence>
<name>A0A0D2HSI3_CLAB1</name>
<dbReference type="InterPro" id="IPR050121">
    <property type="entry name" value="Cytochrome_P450_monoxygenase"/>
</dbReference>
<dbReference type="GO" id="GO:0020037">
    <property type="term" value="F:heme binding"/>
    <property type="evidence" value="ECO:0007669"/>
    <property type="project" value="InterPro"/>
</dbReference>
<keyword evidence="6 8" id="KW-0408">Iron</keyword>
<comment type="similarity">
    <text evidence="2 9">Belongs to the cytochrome P450 family.</text>
</comment>
<evidence type="ECO:0000256" key="1">
    <source>
        <dbReference type="ARBA" id="ARBA00001971"/>
    </source>
</evidence>
<evidence type="ECO:0000256" key="7">
    <source>
        <dbReference type="ARBA" id="ARBA00023033"/>
    </source>
</evidence>
<evidence type="ECO:0000256" key="5">
    <source>
        <dbReference type="ARBA" id="ARBA00023002"/>
    </source>
</evidence>